<feature type="compositionally biased region" description="Low complexity" evidence="5">
    <location>
        <begin position="380"/>
        <end position="395"/>
    </location>
</feature>
<sequence>MSSATRAADIDPAFDKSVQPVLAAHCVECHGGAKKKSGLDLTSRAKVLEGASSGPVVVAGAASQSLLVQLLDAKSDPHMPPKKQLAADDIATIAQWINGLKATAPPAAPTTLPSQNHWSFQPMKRVDPPATKDKAWARNSIDAFVLAELEARGLKPSPTADRVTLIRRATFDLTGLPPTPQEVRAFVADDSADAYEKLIDRLLASPRYGERWARHWLDLARYADSSGFHNDLDRPNAWRYRDYVIASFNADKPYGRFIAEQLAGDEVAPGDAGALAATGFCRNGPSNEDNMGQEAEKHRLDELDDLISTSSAVFLGLTIGCARCHDHKYDPIPQTDYYRLLAVFNSATKKEVSLDAAGRPVLGTRSPSSAGKNAELGLRAPGATTAPATKPATKPAKPDPKAPAIMAMVETSAKTRKTNLLWRGDWKNIGPEVQPGVPVALASVAAHFAEPAKDAPSTGRRAELARWLASPDHPLTWRVMANRLWQHHFGRGIVPTTSNFGLSGERPTHPLLLDWLATELVARGGQLKPMHRLIMTSATYQQSSQFSEGAFAADPENRLLWRMGKRRLEAEAVRDAVLAVSGNLNDTMGGPGIKPRIPPELLVASQRNKWPTVTKESSEHWRRSVYVYAKRQLRLPILELFDAPENSQMCSERGVSTVPTQALVLMNDEFVNEQARYFAVRVQRAVPNDIPGQIALAYELALARPIDAERLKDATAFVAQQTAMHKEAGKRDESAKLALADLCHVLMNSNEFVYVD</sequence>
<dbReference type="InterPro" id="IPR036909">
    <property type="entry name" value="Cyt_c-like_dom_sf"/>
</dbReference>
<dbReference type="InterPro" id="IPR009056">
    <property type="entry name" value="Cyt_c-like_dom"/>
</dbReference>
<evidence type="ECO:0000313" key="7">
    <source>
        <dbReference type="EMBL" id="QOV89464.1"/>
    </source>
</evidence>
<dbReference type="EMBL" id="CP063458">
    <property type="protein sequence ID" value="QOV89464.1"/>
    <property type="molecule type" value="Genomic_DNA"/>
</dbReference>
<keyword evidence="1 4" id="KW-0349">Heme</keyword>
<dbReference type="InterPro" id="IPR011429">
    <property type="entry name" value="Cyt_c_Planctomycete-type"/>
</dbReference>
<gene>
    <name evidence="7" type="ORF">IPV69_25250</name>
</gene>
<dbReference type="PANTHER" id="PTHR35889">
    <property type="entry name" value="CYCLOINULO-OLIGOSACCHARIDE FRUCTANOTRANSFERASE-RELATED"/>
    <property type="match status" value="1"/>
</dbReference>
<dbReference type="RefSeq" id="WP_206292505.1">
    <property type="nucleotide sequence ID" value="NZ_CP063458.1"/>
</dbReference>
<evidence type="ECO:0000256" key="5">
    <source>
        <dbReference type="SAM" id="MobiDB-lite"/>
    </source>
</evidence>
<feature type="domain" description="Cytochrome c" evidence="6">
    <location>
        <begin position="305"/>
        <end position="413"/>
    </location>
</feature>
<dbReference type="GO" id="GO:0046872">
    <property type="term" value="F:metal ion binding"/>
    <property type="evidence" value="ECO:0007669"/>
    <property type="project" value="UniProtKB-KW"/>
</dbReference>
<evidence type="ECO:0000259" key="6">
    <source>
        <dbReference type="PROSITE" id="PS51007"/>
    </source>
</evidence>
<dbReference type="InterPro" id="IPR011444">
    <property type="entry name" value="DUF1549"/>
</dbReference>
<name>A0A7M2WVV8_9BACT</name>
<keyword evidence="8" id="KW-1185">Reference proteome</keyword>
<dbReference type="InterPro" id="IPR022655">
    <property type="entry name" value="DUF1553"/>
</dbReference>
<dbReference type="PROSITE" id="PS51007">
    <property type="entry name" value="CYTC"/>
    <property type="match status" value="2"/>
</dbReference>
<protein>
    <submittedName>
        <fullName evidence="7">PSD1 domain-containing protein</fullName>
    </submittedName>
</protein>
<evidence type="ECO:0000256" key="1">
    <source>
        <dbReference type="ARBA" id="ARBA00022617"/>
    </source>
</evidence>
<proteinExistence type="predicted"/>
<reference evidence="7 8" key="1">
    <citation type="submission" date="2020-10" db="EMBL/GenBank/DDBJ databases">
        <title>Wide distribution of Phycisphaera-like planctomycetes from WD2101 soil group in peatlands and genome analysis of the first cultivated representative.</title>
        <authorList>
            <person name="Dedysh S.N."/>
            <person name="Beletsky A.V."/>
            <person name="Ivanova A."/>
            <person name="Kulichevskaya I.S."/>
            <person name="Suzina N.E."/>
            <person name="Philippov D.A."/>
            <person name="Rakitin A.L."/>
            <person name="Mardanov A.V."/>
            <person name="Ravin N.V."/>
        </authorList>
    </citation>
    <scope>NUCLEOTIDE SEQUENCE [LARGE SCALE GENOMIC DNA]</scope>
    <source>
        <strain evidence="7 8">M1803</strain>
    </source>
</reference>
<keyword evidence="3 4" id="KW-0408">Iron</keyword>
<dbReference type="Pfam" id="PF07587">
    <property type="entry name" value="PSD1"/>
    <property type="match status" value="1"/>
</dbReference>
<dbReference type="PANTHER" id="PTHR35889:SF3">
    <property type="entry name" value="F-BOX DOMAIN-CONTAINING PROTEIN"/>
    <property type="match status" value="1"/>
</dbReference>
<dbReference type="GO" id="GO:0009055">
    <property type="term" value="F:electron transfer activity"/>
    <property type="evidence" value="ECO:0007669"/>
    <property type="project" value="InterPro"/>
</dbReference>
<dbReference type="KEGG" id="hbs:IPV69_25250"/>
<feature type="domain" description="Cytochrome c" evidence="6">
    <location>
        <begin position="5"/>
        <end position="101"/>
    </location>
</feature>
<accession>A0A7M2WVV8</accession>
<dbReference type="SUPFAM" id="SSF46626">
    <property type="entry name" value="Cytochrome c"/>
    <property type="match status" value="1"/>
</dbReference>
<organism evidence="7 8">
    <name type="scientific">Humisphaera borealis</name>
    <dbReference type="NCBI Taxonomy" id="2807512"/>
    <lineage>
        <taxon>Bacteria</taxon>
        <taxon>Pseudomonadati</taxon>
        <taxon>Planctomycetota</taxon>
        <taxon>Phycisphaerae</taxon>
        <taxon>Tepidisphaerales</taxon>
        <taxon>Tepidisphaeraceae</taxon>
        <taxon>Humisphaera</taxon>
    </lineage>
</organism>
<evidence type="ECO:0000256" key="2">
    <source>
        <dbReference type="ARBA" id="ARBA00022723"/>
    </source>
</evidence>
<dbReference type="Pfam" id="PF07583">
    <property type="entry name" value="PSCyt2"/>
    <property type="match status" value="1"/>
</dbReference>
<feature type="region of interest" description="Disordered" evidence="5">
    <location>
        <begin position="361"/>
        <end position="401"/>
    </location>
</feature>
<keyword evidence="2 4" id="KW-0479">Metal-binding</keyword>
<dbReference type="AlphaFoldDB" id="A0A7M2WVV8"/>
<dbReference type="Pfam" id="PF07635">
    <property type="entry name" value="PSCyt1"/>
    <property type="match status" value="1"/>
</dbReference>
<dbReference type="GO" id="GO:0020037">
    <property type="term" value="F:heme binding"/>
    <property type="evidence" value="ECO:0007669"/>
    <property type="project" value="InterPro"/>
</dbReference>
<evidence type="ECO:0000256" key="4">
    <source>
        <dbReference type="PROSITE-ProRule" id="PRU00433"/>
    </source>
</evidence>
<evidence type="ECO:0000313" key="8">
    <source>
        <dbReference type="Proteomes" id="UP000593765"/>
    </source>
</evidence>
<evidence type="ECO:0000256" key="3">
    <source>
        <dbReference type="ARBA" id="ARBA00023004"/>
    </source>
</evidence>
<dbReference type="Proteomes" id="UP000593765">
    <property type="component" value="Chromosome"/>
</dbReference>